<evidence type="ECO:0000256" key="1">
    <source>
        <dbReference type="ARBA" id="ARBA00011975"/>
    </source>
</evidence>
<dbReference type="GO" id="GO:0032259">
    <property type="term" value="P:methylation"/>
    <property type="evidence" value="ECO:0007669"/>
    <property type="project" value="UniProtKB-KW"/>
</dbReference>
<protein>
    <recommendedName>
        <fullName evidence="1">DNA (cytosine-5-)-methyltransferase</fullName>
        <ecNumber evidence="1">2.1.1.37</ecNumber>
    </recommendedName>
</protein>
<dbReference type="PANTHER" id="PTHR23068">
    <property type="entry name" value="DNA CYTOSINE-5- -METHYLTRANSFERASE 3-RELATED"/>
    <property type="match status" value="1"/>
</dbReference>
<sequence length="544" mass="59938">MKILIGGSSCTRWSIAQTKNRETEASGIGWELFLNYRIARDKYQPDFFLYENNKSMSPAIRAQISAELGVEPVLINSALVSAQNRQRLYWVGRRNPDGTYSQVAVEQPVDRGILLRDILESGVCWKEKGYALLSTTGGTTADDMVSRHQRNGAAEPVAIKPLTEKEMDYMVRETKDGRNHFDFDYFHDATQGKSACVTANTHKGVPYNVLVEPVRIGTIENDAKNQTFDSQQYRVYSPDAKSVTLCGNGGGLGAKTGLYAVPVAGRVVGRRINEQGHRDDYNEAIPHFQYFEVNEEPQKTNCLTTVQKDNMIAVPVRVGAMPNKDGEVGTSQSRRIYSTDGKSVSLQARPNGGGADGAATGLYAVPVIPDGKGQFVIKAAGVKEIPVYEVRGGRITIKEKTYPIKLADGFYIIRKLTVTECKRLQTVPDTYAFPVSDTQAYKMLGNGWTVDVIAHIMSHFTGLTEEPVEVLSMYDGMSCGHIALDNLGAEITAYYATEIDKYAVQTTQHNYPDTVQLGDAFQVGAEDWHLPEPAEMEAADNGES</sequence>
<evidence type="ECO:0000256" key="4">
    <source>
        <dbReference type="ARBA" id="ARBA00022691"/>
    </source>
</evidence>
<dbReference type="EC" id="2.1.1.37" evidence="1"/>
<organism evidence="5">
    <name type="scientific">Siphoviridae sp. cthae16</name>
    <dbReference type="NCBI Taxonomy" id="2825617"/>
    <lineage>
        <taxon>Viruses</taxon>
        <taxon>Duplodnaviria</taxon>
        <taxon>Heunggongvirae</taxon>
        <taxon>Uroviricota</taxon>
        <taxon>Caudoviricetes</taxon>
    </lineage>
</organism>
<keyword evidence="3" id="KW-0808">Transferase</keyword>
<dbReference type="Gene3D" id="3.90.120.10">
    <property type="entry name" value="DNA Methylase, subunit A, domain 2"/>
    <property type="match status" value="2"/>
</dbReference>
<keyword evidence="2 5" id="KW-0489">Methyltransferase</keyword>
<dbReference type="SUPFAM" id="SSF53335">
    <property type="entry name" value="S-adenosyl-L-methionine-dependent methyltransferases"/>
    <property type="match status" value="2"/>
</dbReference>
<dbReference type="InterPro" id="IPR029063">
    <property type="entry name" value="SAM-dependent_MTases_sf"/>
</dbReference>
<evidence type="ECO:0000256" key="3">
    <source>
        <dbReference type="ARBA" id="ARBA00022679"/>
    </source>
</evidence>
<name>A0A8S5URU4_9CAUD</name>
<dbReference type="InterPro" id="IPR050390">
    <property type="entry name" value="C5-Methyltransferase"/>
</dbReference>
<dbReference type="Pfam" id="PF00145">
    <property type="entry name" value="DNA_methylase"/>
    <property type="match status" value="2"/>
</dbReference>
<keyword evidence="4" id="KW-0949">S-adenosyl-L-methionine</keyword>
<dbReference type="PANTHER" id="PTHR23068:SF25">
    <property type="entry name" value="DNA (CYTOSINE-5)-METHYLTRANSFERASE DRM2"/>
    <property type="match status" value="1"/>
</dbReference>
<dbReference type="InterPro" id="IPR001525">
    <property type="entry name" value="C5_MeTfrase"/>
</dbReference>
<dbReference type="EMBL" id="BK016126">
    <property type="protein sequence ID" value="DAF97094.1"/>
    <property type="molecule type" value="Genomic_DNA"/>
</dbReference>
<reference evidence="5" key="1">
    <citation type="journal article" date="2021" name="Proc. Natl. Acad. Sci. U.S.A.">
        <title>A Catalog of Tens of Thousands of Viruses from Human Metagenomes Reveals Hidden Associations with Chronic Diseases.</title>
        <authorList>
            <person name="Tisza M.J."/>
            <person name="Buck C.B."/>
        </authorList>
    </citation>
    <scope>NUCLEOTIDE SEQUENCE</scope>
    <source>
        <strain evidence="5">Cthae16</strain>
    </source>
</reference>
<evidence type="ECO:0000256" key="2">
    <source>
        <dbReference type="ARBA" id="ARBA00022603"/>
    </source>
</evidence>
<dbReference type="Gene3D" id="3.40.50.150">
    <property type="entry name" value="Vaccinia Virus protein VP39"/>
    <property type="match status" value="2"/>
</dbReference>
<accession>A0A8S5URU4</accession>
<proteinExistence type="predicted"/>
<dbReference type="GO" id="GO:0003886">
    <property type="term" value="F:DNA (cytosine-5-)-methyltransferase activity"/>
    <property type="evidence" value="ECO:0007669"/>
    <property type="project" value="UniProtKB-EC"/>
</dbReference>
<evidence type="ECO:0000313" key="5">
    <source>
        <dbReference type="EMBL" id="DAF97094.1"/>
    </source>
</evidence>